<dbReference type="SUPFAM" id="SSF53383">
    <property type="entry name" value="PLP-dependent transferases"/>
    <property type="match status" value="1"/>
</dbReference>
<organism evidence="11 12">
    <name type="scientific">Clostridium moutaii</name>
    <dbReference type="NCBI Taxonomy" id="3240932"/>
    <lineage>
        <taxon>Bacteria</taxon>
        <taxon>Bacillati</taxon>
        <taxon>Bacillota</taxon>
        <taxon>Clostridia</taxon>
        <taxon>Eubacteriales</taxon>
        <taxon>Clostridiaceae</taxon>
        <taxon>Clostridium</taxon>
    </lineage>
</organism>
<dbReference type="EC" id="2.6.1.9" evidence="9"/>
<feature type="domain" description="Aminotransferase class I/classII large" evidence="10">
    <location>
        <begin position="25"/>
        <end position="345"/>
    </location>
</feature>
<dbReference type="CDD" id="cd00609">
    <property type="entry name" value="AAT_like"/>
    <property type="match status" value="1"/>
</dbReference>
<name>A0ABV4BLT7_9CLOT</name>
<dbReference type="Gene3D" id="3.90.1150.10">
    <property type="entry name" value="Aspartate Aminotransferase, domain 1"/>
    <property type="match status" value="1"/>
</dbReference>
<dbReference type="Pfam" id="PF00155">
    <property type="entry name" value="Aminotran_1_2"/>
    <property type="match status" value="1"/>
</dbReference>
<accession>A0ABV4BLT7</accession>
<evidence type="ECO:0000259" key="10">
    <source>
        <dbReference type="Pfam" id="PF00155"/>
    </source>
</evidence>
<protein>
    <recommendedName>
        <fullName evidence="9">Histidinol-phosphate aminotransferase</fullName>
        <ecNumber evidence="9">2.6.1.9</ecNumber>
    </recommendedName>
    <alternativeName>
        <fullName evidence="9">Imidazole acetol-phosphate transaminase</fullName>
    </alternativeName>
</protein>
<feature type="modified residue" description="N6-(pyridoxal phosphate)lysine" evidence="9">
    <location>
        <position position="213"/>
    </location>
</feature>
<dbReference type="RefSeq" id="WP_369703388.1">
    <property type="nucleotide sequence ID" value="NZ_JBGEWD010000003.1"/>
</dbReference>
<dbReference type="InterPro" id="IPR015424">
    <property type="entry name" value="PyrdxlP-dep_Trfase"/>
</dbReference>
<comment type="cofactor">
    <cofactor evidence="1 9">
        <name>pyridoxal 5'-phosphate</name>
        <dbReference type="ChEBI" id="CHEBI:597326"/>
    </cofactor>
</comment>
<keyword evidence="8 9" id="KW-0368">Histidine biosynthesis</keyword>
<evidence type="ECO:0000256" key="9">
    <source>
        <dbReference type="HAMAP-Rule" id="MF_01023"/>
    </source>
</evidence>
<proteinExistence type="inferred from homology"/>
<evidence type="ECO:0000313" key="12">
    <source>
        <dbReference type="Proteomes" id="UP001564657"/>
    </source>
</evidence>
<dbReference type="InterPro" id="IPR004839">
    <property type="entry name" value="Aminotransferase_I/II_large"/>
</dbReference>
<evidence type="ECO:0000256" key="7">
    <source>
        <dbReference type="ARBA" id="ARBA00022898"/>
    </source>
</evidence>
<dbReference type="NCBIfam" id="TIGR01141">
    <property type="entry name" value="hisC"/>
    <property type="match status" value="1"/>
</dbReference>
<reference evidence="11 12" key="1">
    <citation type="submission" date="2024-08" db="EMBL/GenBank/DDBJ databases">
        <title>Clostridium lapicellarii sp. nov., and Clostridium renhuaiense sp. nov., two species isolated from the mud in a fermentation cellar used for producing sauce-flavour Chinese liquors.</title>
        <authorList>
            <person name="Yang F."/>
            <person name="Wang H."/>
            <person name="Chen L.Q."/>
            <person name="Zhou N."/>
            <person name="Lu J.J."/>
            <person name="Pu X.X."/>
            <person name="Wan B."/>
            <person name="Wang L."/>
            <person name="Liu S.J."/>
        </authorList>
    </citation>
    <scope>NUCLEOTIDE SEQUENCE [LARGE SCALE GENOMIC DNA]</scope>
    <source>
        <strain evidence="11 12">MT-5</strain>
    </source>
</reference>
<comment type="catalytic activity">
    <reaction evidence="9">
        <text>L-histidinol phosphate + 2-oxoglutarate = 3-(imidazol-4-yl)-2-oxopropyl phosphate + L-glutamate</text>
        <dbReference type="Rhea" id="RHEA:23744"/>
        <dbReference type="ChEBI" id="CHEBI:16810"/>
        <dbReference type="ChEBI" id="CHEBI:29985"/>
        <dbReference type="ChEBI" id="CHEBI:57766"/>
        <dbReference type="ChEBI" id="CHEBI:57980"/>
        <dbReference type="EC" id="2.6.1.9"/>
    </reaction>
</comment>
<evidence type="ECO:0000256" key="3">
    <source>
        <dbReference type="ARBA" id="ARBA00011738"/>
    </source>
</evidence>
<dbReference type="EMBL" id="JBGEWD010000003">
    <property type="protein sequence ID" value="MEY7999500.1"/>
    <property type="molecule type" value="Genomic_DNA"/>
</dbReference>
<evidence type="ECO:0000256" key="4">
    <source>
        <dbReference type="ARBA" id="ARBA00022576"/>
    </source>
</evidence>
<evidence type="ECO:0000256" key="5">
    <source>
        <dbReference type="ARBA" id="ARBA00022605"/>
    </source>
</evidence>
<comment type="caution">
    <text evidence="11">The sequence shown here is derived from an EMBL/GenBank/DDBJ whole genome shotgun (WGS) entry which is preliminary data.</text>
</comment>
<comment type="subunit">
    <text evidence="3 9">Homodimer.</text>
</comment>
<evidence type="ECO:0000256" key="1">
    <source>
        <dbReference type="ARBA" id="ARBA00001933"/>
    </source>
</evidence>
<evidence type="ECO:0000256" key="8">
    <source>
        <dbReference type="ARBA" id="ARBA00023102"/>
    </source>
</evidence>
<dbReference type="InterPro" id="IPR005861">
    <property type="entry name" value="HisP_aminotrans"/>
</dbReference>
<keyword evidence="6 9" id="KW-0808">Transferase</keyword>
<comment type="similarity">
    <text evidence="2 9">Belongs to the class-II pyridoxal-phosphate-dependent aminotransferase family. Histidinol-phosphate aminotransferase subfamily.</text>
</comment>
<evidence type="ECO:0000313" key="11">
    <source>
        <dbReference type="EMBL" id="MEY7999500.1"/>
    </source>
</evidence>
<dbReference type="PANTHER" id="PTHR42885">
    <property type="entry name" value="HISTIDINOL-PHOSPHATE AMINOTRANSFERASE-RELATED"/>
    <property type="match status" value="1"/>
</dbReference>
<evidence type="ECO:0000256" key="2">
    <source>
        <dbReference type="ARBA" id="ARBA00007970"/>
    </source>
</evidence>
<dbReference type="GO" id="GO:0004400">
    <property type="term" value="F:histidinol-phosphate transaminase activity"/>
    <property type="evidence" value="ECO:0007669"/>
    <property type="project" value="UniProtKB-EC"/>
</dbReference>
<dbReference type="PANTHER" id="PTHR42885:SF2">
    <property type="entry name" value="HISTIDINOL-PHOSPHATE AMINOTRANSFERASE"/>
    <property type="match status" value="1"/>
</dbReference>
<dbReference type="Gene3D" id="3.40.640.10">
    <property type="entry name" value="Type I PLP-dependent aspartate aminotransferase-like (Major domain)"/>
    <property type="match status" value="1"/>
</dbReference>
<comment type="pathway">
    <text evidence="9">Amino-acid biosynthesis; L-histidine biosynthesis; L-histidine from 5-phospho-alpha-D-ribose 1-diphosphate: step 7/9.</text>
</comment>
<keyword evidence="5 9" id="KW-0028">Amino-acid biosynthesis</keyword>
<dbReference type="InterPro" id="IPR015422">
    <property type="entry name" value="PyrdxlP-dep_Trfase_small"/>
</dbReference>
<keyword evidence="4 9" id="KW-0032">Aminotransferase</keyword>
<gene>
    <name evidence="9 11" type="primary">hisC</name>
    <name evidence="11" type="ORF">AB8U03_04675</name>
</gene>
<dbReference type="HAMAP" id="MF_01023">
    <property type="entry name" value="HisC_aminotrans_2"/>
    <property type="match status" value="1"/>
</dbReference>
<dbReference type="Proteomes" id="UP001564657">
    <property type="component" value="Unassembled WGS sequence"/>
</dbReference>
<keyword evidence="12" id="KW-1185">Reference proteome</keyword>
<evidence type="ECO:0000256" key="6">
    <source>
        <dbReference type="ARBA" id="ARBA00022679"/>
    </source>
</evidence>
<keyword evidence="7 9" id="KW-0663">Pyridoxal phosphate</keyword>
<dbReference type="InterPro" id="IPR015421">
    <property type="entry name" value="PyrdxlP-dep_Trfase_major"/>
</dbReference>
<sequence>MIEGLFKENLKNFKPYTVPKLDYEIKLDANESFLKLSPYIMEKILDKINKVEFNRYPDPAAEKVCALYSKYIGINKKNIMAGNGSDELIQIITGALLDKNEKIMTLSPDFSMYKNYAETAGGKAITFQLDDNFNLDVDKLIDKINGEKIKILFISNPNNPTGNVLKRESIFKILNNCSCAVVMDEAYMEFYGESIVDSIYEYENLIVLRTCSKAMASAAIRLGFLITNSFMINEIKKAKPPFNVNSVTQALGEVLLSEVDYIKSSVEKIKREREFLVNELNGIDKIKPYPTYANFVLVGFEDADFVYKKLLGNKIVVRNYSDNRLKNFLRITVGSREENKIFIKTLRSILK</sequence>